<evidence type="ECO:0000313" key="3">
    <source>
        <dbReference type="Proteomes" id="UP000215127"/>
    </source>
</evidence>
<feature type="transmembrane region" description="Helical" evidence="1">
    <location>
        <begin position="248"/>
        <end position="271"/>
    </location>
</feature>
<keyword evidence="1" id="KW-1133">Transmembrane helix</keyword>
<feature type="transmembrane region" description="Helical" evidence="1">
    <location>
        <begin position="179"/>
        <end position="198"/>
    </location>
</feature>
<keyword evidence="3" id="KW-1185">Reference proteome</keyword>
<proteinExistence type="predicted"/>
<gene>
    <name evidence="2" type="ORF">ZT3D7_G9585</name>
</gene>
<keyword evidence="1" id="KW-0812">Transmembrane</keyword>
<keyword evidence="1" id="KW-0472">Membrane</keyword>
<dbReference type="Proteomes" id="UP000215127">
    <property type="component" value="Chromosome 10"/>
</dbReference>
<reference evidence="2 3" key="1">
    <citation type="submission" date="2016-06" db="EMBL/GenBank/DDBJ databases">
        <authorList>
            <person name="Kjaerup R.B."/>
            <person name="Dalgaard T.S."/>
            <person name="Juul-Madsen H.R."/>
        </authorList>
    </citation>
    <scope>NUCLEOTIDE SEQUENCE [LARGE SCALE GENOMIC DNA]</scope>
</reference>
<feature type="transmembrane region" description="Helical" evidence="1">
    <location>
        <begin position="218"/>
        <end position="236"/>
    </location>
</feature>
<accession>A0A1X7S4I9</accession>
<dbReference type="AlphaFoldDB" id="A0A1X7S4I9"/>
<protein>
    <recommendedName>
        <fullName evidence="4">Transmembrane protein</fullName>
    </recommendedName>
</protein>
<feature type="transmembrane region" description="Helical" evidence="1">
    <location>
        <begin position="139"/>
        <end position="159"/>
    </location>
</feature>
<evidence type="ECO:0000313" key="2">
    <source>
        <dbReference type="EMBL" id="SMQ54430.1"/>
    </source>
</evidence>
<feature type="transmembrane region" description="Helical" evidence="1">
    <location>
        <begin position="292"/>
        <end position="309"/>
    </location>
</feature>
<evidence type="ECO:0000256" key="1">
    <source>
        <dbReference type="SAM" id="Phobius"/>
    </source>
</evidence>
<organism evidence="2 3">
    <name type="scientific">Zymoseptoria tritici (strain ST99CH_3D7)</name>
    <dbReference type="NCBI Taxonomy" id="1276538"/>
    <lineage>
        <taxon>Eukaryota</taxon>
        <taxon>Fungi</taxon>
        <taxon>Dikarya</taxon>
        <taxon>Ascomycota</taxon>
        <taxon>Pezizomycotina</taxon>
        <taxon>Dothideomycetes</taxon>
        <taxon>Dothideomycetidae</taxon>
        <taxon>Mycosphaerellales</taxon>
        <taxon>Mycosphaerellaceae</taxon>
        <taxon>Zymoseptoria</taxon>
    </lineage>
</organism>
<feature type="transmembrane region" description="Helical" evidence="1">
    <location>
        <begin position="20"/>
        <end position="37"/>
    </location>
</feature>
<dbReference type="EMBL" id="LT853701">
    <property type="protein sequence ID" value="SMQ54430.1"/>
    <property type="molecule type" value="Genomic_DNA"/>
</dbReference>
<evidence type="ECO:0008006" key="4">
    <source>
        <dbReference type="Google" id="ProtNLM"/>
    </source>
</evidence>
<name>A0A1X7S4I9_ZYMT9</name>
<sequence>MDDTLGQVCTTVMGRCKQVLYVASLVLCSMLAITILHNTGIGAHIVNYVAHPYISPIELASGILHKLHILRHYRGLCAQFCFDRIVNTFGSTAHFAAQAWASFLDDFTNYINPGTIRCSALSNAIPFGLPAIVSTYNPVAQFAVQAWTVVINFFANYIIPSAISFSSKVLAFADESGTHLLIATLAAFVGWDGSSLLLYEIRRYFNLTGTRCKNQAYVCFNVFVTVYCGVQWLRFVDQLMANDGLMSQYPHAMLCIGLGAMAASGLTCVCIKELREPIRSHGISSARMPAGLYQGFVCIFLGAFMLKVLTRAGSFWRIVVWHQEINFIAPSAIWKREVYFKSQRDVAQASIPAEARYKDTK</sequence>